<sequence>MAHGLKRAGIAVTVFERDRTRTDGLQGYRVGISPDGSRALHDLLPPQLFDIFVATTARGPIYFNQYTEKWGELLSMGPESSPTPAPAPDAVAQDRSVSRMTLRQVLLTGLEDVVQFDKVYQRYEQNVDGTVTAYFEDGSTATGDVLVAADGTNSRVRQQYLPQAKMFDTGLVGITGKTALNDRTRALLPEKAQRGVSMVFAPGGTSCIVHVMEFGWDENGKPKNTIGGSDAELLAGWPGLQWDNTRDYVMVGFGTAARLLPTNIMQMRGQELKDLLVARTSSWHPHLRELFSVIDPGSCFPLNMRTTERLPQWPTTNVTLIGDAIHTMTPGRGVGANTALRDARLLCRMLVAARDGEVKLLDGIRSYETKMIDYAFDAVEKSLSGMTVDQPMFKPVIGPLAMAGMRTSMRVINRVPALKRKVARSYADVRDQDDD</sequence>
<comment type="caution">
    <text evidence="6">The sequence shown here is derived from an EMBL/GenBank/DDBJ whole genome shotgun (WGS) entry which is preliminary data.</text>
</comment>
<evidence type="ECO:0000313" key="6">
    <source>
        <dbReference type="EMBL" id="GAA1704900.1"/>
    </source>
</evidence>
<dbReference type="EMBL" id="BAAANY010000030">
    <property type="protein sequence ID" value="GAA1704900.1"/>
    <property type="molecule type" value="Genomic_DNA"/>
</dbReference>
<keyword evidence="2" id="KW-0274">FAD</keyword>
<protein>
    <submittedName>
        <fullName evidence="6">FAD-dependent monooxygenase</fullName>
    </submittedName>
</protein>
<evidence type="ECO:0000256" key="1">
    <source>
        <dbReference type="ARBA" id="ARBA00022630"/>
    </source>
</evidence>
<dbReference type="Gene3D" id="3.50.50.60">
    <property type="entry name" value="FAD/NAD(P)-binding domain"/>
    <property type="match status" value="1"/>
</dbReference>
<gene>
    <name evidence="6" type="ORF">GCM10009765_62570</name>
</gene>
<dbReference type="PANTHER" id="PTHR47178">
    <property type="entry name" value="MONOOXYGENASE, FAD-BINDING"/>
    <property type="match status" value="1"/>
</dbReference>
<keyword evidence="1" id="KW-0285">Flavoprotein</keyword>
<name>A0ABN2IGY2_9ACTN</name>
<accession>A0ABN2IGY2</accession>
<dbReference type="InterPro" id="IPR002938">
    <property type="entry name" value="FAD-bd"/>
</dbReference>
<evidence type="ECO:0000259" key="5">
    <source>
        <dbReference type="Pfam" id="PF01494"/>
    </source>
</evidence>
<dbReference type="InterPro" id="IPR036188">
    <property type="entry name" value="FAD/NAD-bd_sf"/>
</dbReference>
<organism evidence="6 7">
    <name type="scientific">Fodinicola feengrottensis</name>
    <dbReference type="NCBI Taxonomy" id="435914"/>
    <lineage>
        <taxon>Bacteria</taxon>
        <taxon>Bacillati</taxon>
        <taxon>Actinomycetota</taxon>
        <taxon>Actinomycetes</taxon>
        <taxon>Mycobacteriales</taxon>
        <taxon>Fodinicola</taxon>
    </lineage>
</organism>
<dbReference type="GO" id="GO:0004497">
    <property type="term" value="F:monooxygenase activity"/>
    <property type="evidence" value="ECO:0007669"/>
    <property type="project" value="UniProtKB-KW"/>
</dbReference>
<evidence type="ECO:0000256" key="2">
    <source>
        <dbReference type="ARBA" id="ARBA00022827"/>
    </source>
</evidence>
<keyword evidence="7" id="KW-1185">Reference proteome</keyword>
<dbReference type="Proteomes" id="UP001500618">
    <property type="component" value="Unassembled WGS sequence"/>
</dbReference>
<dbReference type="PANTHER" id="PTHR47178:SF5">
    <property type="entry name" value="FAD-BINDING DOMAIN-CONTAINING PROTEIN"/>
    <property type="match status" value="1"/>
</dbReference>
<keyword evidence="3" id="KW-0560">Oxidoreductase</keyword>
<evidence type="ECO:0000256" key="3">
    <source>
        <dbReference type="ARBA" id="ARBA00023002"/>
    </source>
</evidence>
<dbReference type="Pfam" id="PF01494">
    <property type="entry name" value="FAD_binding_3"/>
    <property type="match status" value="1"/>
</dbReference>
<reference evidence="6 7" key="1">
    <citation type="journal article" date="2019" name="Int. J. Syst. Evol. Microbiol.">
        <title>The Global Catalogue of Microorganisms (GCM) 10K type strain sequencing project: providing services to taxonomists for standard genome sequencing and annotation.</title>
        <authorList>
            <consortium name="The Broad Institute Genomics Platform"/>
            <consortium name="The Broad Institute Genome Sequencing Center for Infectious Disease"/>
            <person name="Wu L."/>
            <person name="Ma J."/>
        </authorList>
    </citation>
    <scope>NUCLEOTIDE SEQUENCE [LARGE SCALE GENOMIC DNA]</scope>
    <source>
        <strain evidence="6 7">JCM 14718</strain>
    </source>
</reference>
<evidence type="ECO:0000313" key="7">
    <source>
        <dbReference type="Proteomes" id="UP001500618"/>
    </source>
</evidence>
<keyword evidence="4 6" id="KW-0503">Monooxygenase</keyword>
<dbReference type="SUPFAM" id="SSF51905">
    <property type="entry name" value="FAD/NAD(P)-binding domain"/>
    <property type="match status" value="1"/>
</dbReference>
<proteinExistence type="predicted"/>
<evidence type="ECO:0000256" key="4">
    <source>
        <dbReference type="ARBA" id="ARBA00023033"/>
    </source>
</evidence>
<feature type="domain" description="FAD-binding" evidence="5">
    <location>
        <begin position="312"/>
        <end position="375"/>
    </location>
</feature>